<evidence type="ECO:0000256" key="1">
    <source>
        <dbReference type="SAM" id="MobiDB-lite"/>
    </source>
</evidence>
<accession>A0A0F9SYK5</accession>
<organism evidence="2">
    <name type="scientific">marine sediment metagenome</name>
    <dbReference type="NCBI Taxonomy" id="412755"/>
    <lineage>
        <taxon>unclassified sequences</taxon>
        <taxon>metagenomes</taxon>
        <taxon>ecological metagenomes</taxon>
    </lineage>
</organism>
<proteinExistence type="predicted"/>
<sequence>MNTYQTYSKGPKAGQPKTLTDRVVRFLVEGLKKKELPYDRSNKHRRFEGSRSELHQTFPSSYWVGKAGAVRAGRSPSNSVSLTAHVHANMRMWERKEREQEKQELFSSRYGKWED</sequence>
<feature type="region of interest" description="Disordered" evidence="1">
    <location>
        <begin position="94"/>
        <end position="115"/>
    </location>
</feature>
<gene>
    <name evidence="2" type="ORF">LCGC14_0458700</name>
</gene>
<feature type="compositionally biased region" description="Basic and acidic residues" evidence="1">
    <location>
        <begin position="94"/>
        <end position="104"/>
    </location>
</feature>
<evidence type="ECO:0000313" key="2">
    <source>
        <dbReference type="EMBL" id="KKN67722.1"/>
    </source>
</evidence>
<name>A0A0F9SYK5_9ZZZZ</name>
<reference evidence="2" key="1">
    <citation type="journal article" date="2015" name="Nature">
        <title>Complex archaea that bridge the gap between prokaryotes and eukaryotes.</title>
        <authorList>
            <person name="Spang A."/>
            <person name="Saw J.H."/>
            <person name="Jorgensen S.L."/>
            <person name="Zaremba-Niedzwiedzka K."/>
            <person name="Martijn J."/>
            <person name="Lind A.E."/>
            <person name="van Eijk R."/>
            <person name="Schleper C."/>
            <person name="Guy L."/>
            <person name="Ettema T.J."/>
        </authorList>
    </citation>
    <scope>NUCLEOTIDE SEQUENCE</scope>
</reference>
<protein>
    <submittedName>
        <fullName evidence="2">Uncharacterized protein</fullName>
    </submittedName>
</protein>
<dbReference type="AlphaFoldDB" id="A0A0F9SYK5"/>
<dbReference type="EMBL" id="LAZR01000467">
    <property type="protein sequence ID" value="KKN67722.1"/>
    <property type="molecule type" value="Genomic_DNA"/>
</dbReference>
<comment type="caution">
    <text evidence="2">The sequence shown here is derived from an EMBL/GenBank/DDBJ whole genome shotgun (WGS) entry which is preliminary data.</text>
</comment>